<gene>
    <name evidence="1" type="ORF">BDR25DRAFT_362400</name>
</gene>
<evidence type="ECO:0000313" key="2">
    <source>
        <dbReference type="Proteomes" id="UP000799755"/>
    </source>
</evidence>
<evidence type="ECO:0000313" key="1">
    <source>
        <dbReference type="EMBL" id="KAF2463842.1"/>
    </source>
</evidence>
<organism evidence="1 2">
    <name type="scientific">Lindgomyces ingoldianus</name>
    <dbReference type="NCBI Taxonomy" id="673940"/>
    <lineage>
        <taxon>Eukaryota</taxon>
        <taxon>Fungi</taxon>
        <taxon>Dikarya</taxon>
        <taxon>Ascomycota</taxon>
        <taxon>Pezizomycotina</taxon>
        <taxon>Dothideomycetes</taxon>
        <taxon>Pleosporomycetidae</taxon>
        <taxon>Pleosporales</taxon>
        <taxon>Lindgomycetaceae</taxon>
        <taxon>Lindgomyces</taxon>
    </lineage>
</organism>
<proteinExistence type="predicted"/>
<keyword evidence="2" id="KW-1185">Reference proteome</keyword>
<dbReference type="Proteomes" id="UP000799755">
    <property type="component" value="Unassembled WGS sequence"/>
</dbReference>
<accession>A0ACB6QBT3</accession>
<sequence length="425" mass="47568">MIESAASVPPRRDFRYAGMDNYIFHVQYTPHDDKNLLTYVIFYFLSSLSTITTEVKSPQILPLSRAKYETLNPRLSLTAHAPARLHQRGGSQTDKCSVNTQLSQGCSLLMWEGILLHIIARAYFSNLLALACVTTNDAPILQCTFQVKYNQVRFCATLSLQHICGSTTAQSFILIYNANNLHPTTTTCATANRAVTQTELDCLARNYMPEVQELSLNLKKPCAILCPNVAPEASQDDSFRQLVDLAKATEITILFDWKWLNQHQKKSILDIVSRPETFSGFRIDEKNLRGRRLDDWSVFSPADDHVSNEPPPYIKASKRALQKSSSPEGSPLPKRVFRTPVGSPTEKATTISTSSFSVDESLHASHSSCSASPHIRSVCAPTLGRSHIPEQRFQPYVLRLRKVNSYGHSVIRLRKSIFPSNIGPD</sequence>
<protein>
    <submittedName>
        <fullName evidence="1">Uncharacterized protein</fullName>
    </submittedName>
</protein>
<comment type="caution">
    <text evidence="1">The sequence shown here is derived from an EMBL/GenBank/DDBJ whole genome shotgun (WGS) entry which is preliminary data.</text>
</comment>
<reference evidence="1" key="1">
    <citation type="journal article" date="2020" name="Stud. Mycol.">
        <title>101 Dothideomycetes genomes: a test case for predicting lifestyles and emergence of pathogens.</title>
        <authorList>
            <person name="Haridas S."/>
            <person name="Albert R."/>
            <person name="Binder M."/>
            <person name="Bloem J."/>
            <person name="Labutti K."/>
            <person name="Salamov A."/>
            <person name="Andreopoulos B."/>
            <person name="Baker S."/>
            <person name="Barry K."/>
            <person name="Bills G."/>
            <person name="Bluhm B."/>
            <person name="Cannon C."/>
            <person name="Castanera R."/>
            <person name="Culley D."/>
            <person name="Daum C."/>
            <person name="Ezra D."/>
            <person name="Gonzalez J."/>
            <person name="Henrissat B."/>
            <person name="Kuo A."/>
            <person name="Liang C."/>
            <person name="Lipzen A."/>
            <person name="Lutzoni F."/>
            <person name="Magnuson J."/>
            <person name="Mondo S."/>
            <person name="Nolan M."/>
            <person name="Ohm R."/>
            <person name="Pangilinan J."/>
            <person name="Park H.-J."/>
            <person name="Ramirez L."/>
            <person name="Alfaro M."/>
            <person name="Sun H."/>
            <person name="Tritt A."/>
            <person name="Yoshinaga Y."/>
            <person name="Zwiers L.-H."/>
            <person name="Turgeon B."/>
            <person name="Goodwin S."/>
            <person name="Spatafora J."/>
            <person name="Crous P."/>
            <person name="Grigoriev I."/>
        </authorList>
    </citation>
    <scope>NUCLEOTIDE SEQUENCE</scope>
    <source>
        <strain evidence="1">ATCC 200398</strain>
    </source>
</reference>
<dbReference type="EMBL" id="MU003545">
    <property type="protein sequence ID" value="KAF2463842.1"/>
    <property type="molecule type" value="Genomic_DNA"/>
</dbReference>
<name>A0ACB6QBT3_9PLEO</name>